<evidence type="ECO:0000313" key="2">
    <source>
        <dbReference type="Proteomes" id="UP000464178"/>
    </source>
</evidence>
<dbReference type="KEGG" id="gms:SOIL9_24890"/>
<keyword evidence="2" id="KW-1185">Reference proteome</keyword>
<reference evidence="1 2" key="1">
    <citation type="submission" date="2019-05" db="EMBL/GenBank/DDBJ databases">
        <authorList>
            <consortium name="Science for Life Laboratories"/>
        </authorList>
    </citation>
    <scope>NUCLEOTIDE SEQUENCE [LARGE SCALE GENOMIC DNA]</scope>
    <source>
        <strain evidence="1">Soil9</strain>
    </source>
</reference>
<gene>
    <name evidence="1" type="ORF">SOIL9_24890</name>
</gene>
<dbReference type="Proteomes" id="UP000464178">
    <property type="component" value="Chromosome"/>
</dbReference>
<dbReference type="AlphaFoldDB" id="A0A6P2D468"/>
<protein>
    <submittedName>
        <fullName evidence="1">Uncharacterized protein</fullName>
    </submittedName>
</protein>
<dbReference type="EMBL" id="LR593886">
    <property type="protein sequence ID" value="VTR95225.1"/>
    <property type="molecule type" value="Genomic_DNA"/>
</dbReference>
<evidence type="ECO:0000313" key="1">
    <source>
        <dbReference type="EMBL" id="VTR95225.1"/>
    </source>
</evidence>
<name>A0A6P2D468_9BACT</name>
<organism evidence="1 2">
    <name type="scientific">Gemmata massiliana</name>
    <dbReference type="NCBI Taxonomy" id="1210884"/>
    <lineage>
        <taxon>Bacteria</taxon>
        <taxon>Pseudomonadati</taxon>
        <taxon>Planctomycetota</taxon>
        <taxon>Planctomycetia</taxon>
        <taxon>Gemmatales</taxon>
        <taxon>Gemmataceae</taxon>
        <taxon>Gemmata</taxon>
    </lineage>
</organism>
<sequence>MPQSLSVQSVTYNPDGSISLMCSDGQGREFPNNTALQMAVSQIVTRELLENLLLARFKALDPNMTNPAAINGVGIEVDLANTINPPIAFS</sequence>
<accession>A0A6P2D468</accession>
<proteinExistence type="predicted"/>
<dbReference type="RefSeq" id="WP_162669667.1">
    <property type="nucleotide sequence ID" value="NZ_LR593886.1"/>
</dbReference>